<proteinExistence type="inferred from homology"/>
<dbReference type="InterPro" id="IPR000172">
    <property type="entry name" value="GMC_OxRdtase_N"/>
</dbReference>
<feature type="domain" description="Glucose-methanol-choline oxidoreductase N-terminal" evidence="8">
    <location>
        <begin position="108"/>
        <end position="131"/>
    </location>
</feature>
<evidence type="ECO:0000256" key="2">
    <source>
        <dbReference type="ARBA" id="ARBA00010790"/>
    </source>
</evidence>
<dbReference type="Gene3D" id="3.50.50.60">
    <property type="entry name" value="FAD/NAD(P)-binding domain"/>
    <property type="match status" value="1"/>
</dbReference>
<evidence type="ECO:0000256" key="6">
    <source>
        <dbReference type="RuleBase" id="RU003968"/>
    </source>
</evidence>
<comment type="similarity">
    <text evidence="2 6">Belongs to the GMC oxidoreductase family.</text>
</comment>
<dbReference type="Gene3D" id="3.30.560.10">
    <property type="entry name" value="Glucose Oxidase, domain 3"/>
    <property type="match status" value="1"/>
</dbReference>
<name>A0ABR4PC97_9HELO</name>
<dbReference type="SUPFAM" id="SSF54373">
    <property type="entry name" value="FAD-linked reductases, C-terminal domain"/>
    <property type="match status" value="1"/>
</dbReference>
<dbReference type="InterPro" id="IPR036188">
    <property type="entry name" value="FAD/NAD-bd_sf"/>
</dbReference>
<comment type="cofactor">
    <cofactor evidence="1">
        <name>FAD</name>
        <dbReference type="ChEBI" id="CHEBI:57692"/>
    </cofactor>
</comment>
<keyword evidence="7" id="KW-0732">Signal</keyword>
<evidence type="ECO:0000256" key="1">
    <source>
        <dbReference type="ARBA" id="ARBA00001974"/>
    </source>
</evidence>
<dbReference type="InterPro" id="IPR007867">
    <property type="entry name" value="GMC_OxRtase_C"/>
</dbReference>
<gene>
    <name evidence="10" type="ORF">PVAG01_07390</name>
</gene>
<keyword evidence="3 6" id="KW-0285">Flavoprotein</keyword>
<dbReference type="PIRSF" id="PIRSF000137">
    <property type="entry name" value="Alcohol_oxidase"/>
    <property type="match status" value="1"/>
</dbReference>
<comment type="caution">
    <text evidence="10">The sequence shown here is derived from an EMBL/GenBank/DDBJ whole genome shotgun (WGS) entry which is preliminary data.</text>
</comment>
<dbReference type="Proteomes" id="UP001629113">
    <property type="component" value="Unassembled WGS sequence"/>
</dbReference>
<dbReference type="PROSITE" id="PS00624">
    <property type="entry name" value="GMC_OXRED_2"/>
    <property type="match status" value="1"/>
</dbReference>
<evidence type="ECO:0000313" key="11">
    <source>
        <dbReference type="Proteomes" id="UP001629113"/>
    </source>
</evidence>
<evidence type="ECO:0000259" key="8">
    <source>
        <dbReference type="PROSITE" id="PS00623"/>
    </source>
</evidence>
<evidence type="ECO:0000259" key="9">
    <source>
        <dbReference type="PROSITE" id="PS00624"/>
    </source>
</evidence>
<dbReference type="EMBL" id="JBFCZG010000006">
    <property type="protein sequence ID" value="KAL3420945.1"/>
    <property type="molecule type" value="Genomic_DNA"/>
</dbReference>
<evidence type="ECO:0000256" key="3">
    <source>
        <dbReference type="ARBA" id="ARBA00022630"/>
    </source>
</evidence>
<evidence type="ECO:0000256" key="5">
    <source>
        <dbReference type="ARBA" id="ARBA00023002"/>
    </source>
</evidence>
<dbReference type="Gene3D" id="4.10.450.10">
    <property type="entry name" value="Glucose Oxidase, domain 2"/>
    <property type="match status" value="1"/>
</dbReference>
<dbReference type="PANTHER" id="PTHR11552">
    <property type="entry name" value="GLUCOSE-METHANOL-CHOLINE GMC OXIDOREDUCTASE"/>
    <property type="match status" value="1"/>
</dbReference>
<feature type="domain" description="Glucose-methanol-choline oxidoreductase N-terminal" evidence="9">
    <location>
        <begin position="300"/>
        <end position="314"/>
    </location>
</feature>
<feature type="chain" id="PRO_5045086816" evidence="7">
    <location>
        <begin position="21"/>
        <end position="593"/>
    </location>
</feature>
<dbReference type="InterPro" id="IPR027424">
    <property type="entry name" value="Glucose_Oxidase_domain_2"/>
</dbReference>
<feature type="signal peptide" evidence="7">
    <location>
        <begin position="1"/>
        <end position="20"/>
    </location>
</feature>
<dbReference type="PROSITE" id="PS00623">
    <property type="entry name" value="GMC_OXRED_1"/>
    <property type="match status" value="1"/>
</dbReference>
<evidence type="ECO:0000256" key="4">
    <source>
        <dbReference type="ARBA" id="ARBA00022827"/>
    </source>
</evidence>
<keyword evidence="4 6" id="KW-0274">FAD</keyword>
<keyword evidence="11" id="KW-1185">Reference proteome</keyword>
<evidence type="ECO:0000313" key="10">
    <source>
        <dbReference type="EMBL" id="KAL3420945.1"/>
    </source>
</evidence>
<protein>
    <submittedName>
        <fullName evidence="10">Glucose oxidase 2</fullName>
    </submittedName>
</protein>
<dbReference type="PANTHER" id="PTHR11552:SF201">
    <property type="entry name" value="GLUCOSE-METHANOL-CHOLINE OXIDOREDUCTASE N-TERMINAL DOMAIN-CONTAINING PROTEIN"/>
    <property type="match status" value="1"/>
</dbReference>
<keyword evidence="5" id="KW-0560">Oxidoreductase</keyword>
<dbReference type="InterPro" id="IPR012132">
    <property type="entry name" value="GMC_OxRdtase"/>
</dbReference>
<dbReference type="Pfam" id="PF00732">
    <property type="entry name" value="GMC_oxred_N"/>
    <property type="match status" value="1"/>
</dbReference>
<organism evidence="10 11">
    <name type="scientific">Phlyctema vagabunda</name>
    <dbReference type="NCBI Taxonomy" id="108571"/>
    <lineage>
        <taxon>Eukaryota</taxon>
        <taxon>Fungi</taxon>
        <taxon>Dikarya</taxon>
        <taxon>Ascomycota</taxon>
        <taxon>Pezizomycotina</taxon>
        <taxon>Leotiomycetes</taxon>
        <taxon>Helotiales</taxon>
        <taxon>Dermateaceae</taxon>
        <taxon>Phlyctema</taxon>
    </lineage>
</organism>
<reference evidence="10 11" key="1">
    <citation type="submission" date="2024-06" db="EMBL/GenBank/DDBJ databases">
        <title>Complete genome of Phlyctema vagabunda strain 19-DSS-EL-015.</title>
        <authorList>
            <person name="Fiorenzani C."/>
        </authorList>
    </citation>
    <scope>NUCLEOTIDE SEQUENCE [LARGE SCALE GENOMIC DNA]</scope>
    <source>
        <strain evidence="10 11">19-DSS-EL-015</strain>
    </source>
</reference>
<accession>A0ABR4PC97</accession>
<evidence type="ECO:0000256" key="7">
    <source>
        <dbReference type="SAM" id="SignalP"/>
    </source>
</evidence>
<dbReference type="Pfam" id="PF05199">
    <property type="entry name" value="GMC_oxred_C"/>
    <property type="match status" value="1"/>
</dbReference>
<dbReference type="SUPFAM" id="SSF51905">
    <property type="entry name" value="FAD/NAD(P)-binding domain"/>
    <property type="match status" value="1"/>
</dbReference>
<sequence length="593" mass="63817">MSPLVPSALAALALLDISSAIPTVFNRTQSYDYVIVGGGTCGLVIANRLTELANVTVAIVEAGDSVLNNANVTDVLGYGKAFGTDIDYAYETVEQVYADNAKVELRAAKALGGTSTINGMAYTRAPKAQIDSWEAVGNEGWNWESLWPYYLKHEKFQVPKDFQIANGADYVTAYHGVDGPVRIGWENGVINGTIFDSFNATHDAVGIPYNADMNGGDMRGFYFLPKFIDQANNSRVDAATAYYYPVQDRTNLNLFTNTHVNKVIWNSTDGEAIAGGIEVTASDGTVSHIYAKKEVIISAGSLRTPVVLELSGIGNPDILSQYDIDVVVDLPTVGENLQEQTNNAMFWDTNEDQSGVSSFVTYPTASDIFGSNTSVVANDIQAALTSYAEIVADASGNATKAADLLSFFQVQYDLVFKSEVPVTEIYTTVQNAIFNIEFWGLLPFSRGSVHLGSADPTGKSLINPNYFMLDWDRQLQIASGKFLRDSIAVAEPVVGLIANATSPSVSTLATDADDAAWLNWIVAEYRPNFHPVGTAAMLPTEVGGVVSNKLIVYGTSNLRVVDASVLPFQVCGHLTSTLYAVAEKAADIIKADL</sequence>